<dbReference type="InterPro" id="IPR003594">
    <property type="entry name" value="HATPase_dom"/>
</dbReference>
<sequence length="301" mass="32200">MVVFGVYNVASRSRWLQALIAALLALSFVGVVAAWQVRAGWVSRDAVMLAVMLIGWVWGWGLLVGSLRERNRQLECERDIRVSLAVVGERTRIAREIHDAVSHSLVSMTVMAEAAGRLVDSDPAKAGKVMSMVSSTGRAATADIRRVLTVLRDDDTSAGDSTQPSLVNLDALVARARAGGVDVELTVRGERRTLPTGLDAAAYRIVQESLTNAVKHGGPSSTRIEVTLDYGGDALTIRVDDDGAGPKSHHDGGFTDGGRGLIGMRERVDAYDGTLRFGPAPRGGFEVVAVLPFDDAHDGER</sequence>
<dbReference type="GO" id="GO:0046983">
    <property type="term" value="F:protein dimerization activity"/>
    <property type="evidence" value="ECO:0007669"/>
    <property type="project" value="InterPro"/>
</dbReference>
<dbReference type="InterPro" id="IPR050482">
    <property type="entry name" value="Sensor_HK_TwoCompSys"/>
</dbReference>
<dbReference type="PANTHER" id="PTHR24421">
    <property type="entry name" value="NITRATE/NITRITE SENSOR PROTEIN NARX-RELATED"/>
    <property type="match status" value="1"/>
</dbReference>
<name>A0A087DPG6_9BIFI</name>
<keyword evidence="9" id="KW-0472">Membrane</keyword>
<dbReference type="GO" id="GO:0005524">
    <property type="term" value="F:ATP binding"/>
    <property type="evidence" value="ECO:0007669"/>
    <property type="project" value="UniProtKB-KW"/>
</dbReference>
<evidence type="ECO:0000256" key="4">
    <source>
        <dbReference type="ARBA" id="ARBA00022679"/>
    </source>
</evidence>
<evidence type="ECO:0000313" key="11">
    <source>
        <dbReference type="EMBL" id="KFI97416.1"/>
    </source>
</evidence>
<evidence type="ECO:0000256" key="1">
    <source>
        <dbReference type="ARBA" id="ARBA00000085"/>
    </source>
</evidence>
<proteinExistence type="predicted"/>
<keyword evidence="12" id="KW-1185">Reference proteome</keyword>
<organism evidence="11 12">
    <name type="scientific">Bifidobacterium stellenboschense</name>
    <dbReference type="NCBI Taxonomy" id="762211"/>
    <lineage>
        <taxon>Bacteria</taxon>
        <taxon>Bacillati</taxon>
        <taxon>Actinomycetota</taxon>
        <taxon>Actinomycetes</taxon>
        <taxon>Bifidobacteriales</taxon>
        <taxon>Bifidobacteriaceae</taxon>
        <taxon>Bifidobacterium</taxon>
    </lineage>
</organism>
<evidence type="ECO:0000256" key="8">
    <source>
        <dbReference type="ARBA" id="ARBA00023012"/>
    </source>
</evidence>
<dbReference type="EC" id="2.7.13.3" evidence="2"/>
<dbReference type="GO" id="GO:0000155">
    <property type="term" value="F:phosphorelay sensor kinase activity"/>
    <property type="evidence" value="ECO:0007669"/>
    <property type="project" value="InterPro"/>
</dbReference>
<dbReference type="Pfam" id="PF07730">
    <property type="entry name" value="HisKA_3"/>
    <property type="match status" value="1"/>
</dbReference>
<dbReference type="PANTHER" id="PTHR24421:SF10">
    <property type="entry name" value="NITRATE_NITRITE SENSOR PROTEIN NARQ"/>
    <property type="match status" value="1"/>
</dbReference>
<protein>
    <recommendedName>
        <fullName evidence="2">histidine kinase</fullName>
        <ecNumber evidence="2">2.7.13.3</ecNumber>
    </recommendedName>
</protein>
<keyword evidence="6 11" id="KW-0418">Kinase</keyword>
<dbReference type="InterPro" id="IPR011712">
    <property type="entry name" value="Sig_transdc_His_kin_sub3_dim/P"/>
</dbReference>
<evidence type="ECO:0000259" key="10">
    <source>
        <dbReference type="SMART" id="SM00387"/>
    </source>
</evidence>
<dbReference type="CDD" id="cd16917">
    <property type="entry name" value="HATPase_UhpB-NarQ-NarX-like"/>
    <property type="match status" value="1"/>
</dbReference>
<evidence type="ECO:0000256" key="6">
    <source>
        <dbReference type="ARBA" id="ARBA00022777"/>
    </source>
</evidence>
<gene>
    <name evidence="11" type="ORF">BSTEL_0137</name>
</gene>
<keyword evidence="9" id="KW-1133">Transmembrane helix</keyword>
<feature type="domain" description="Histidine kinase/HSP90-like ATPase" evidence="10">
    <location>
        <begin position="197"/>
        <end position="295"/>
    </location>
</feature>
<dbReference type="STRING" id="762211.BSTEL_0137"/>
<keyword evidence="9" id="KW-0812">Transmembrane</keyword>
<dbReference type="Gene3D" id="1.20.5.1930">
    <property type="match status" value="1"/>
</dbReference>
<dbReference type="Proteomes" id="UP000029004">
    <property type="component" value="Unassembled WGS sequence"/>
</dbReference>
<reference evidence="11 12" key="1">
    <citation type="submission" date="2014-03" db="EMBL/GenBank/DDBJ databases">
        <title>Genomics of Bifidobacteria.</title>
        <authorList>
            <person name="Ventura M."/>
            <person name="Milani C."/>
            <person name="Lugli G.A."/>
        </authorList>
    </citation>
    <scope>NUCLEOTIDE SEQUENCE [LARGE SCALE GENOMIC DNA]</scope>
    <source>
        <strain evidence="11 12">DSM 23968</strain>
    </source>
</reference>
<evidence type="ECO:0000256" key="3">
    <source>
        <dbReference type="ARBA" id="ARBA00022553"/>
    </source>
</evidence>
<evidence type="ECO:0000256" key="9">
    <source>
        <dbReference type="SAM" id="Phobius"/>
    </source>
</evidence>
<dbReference type="EMBL" id="JGZP01000012">
    <property type="protein sequence ID" value="KFI97416.1"/>
    <property type="molecule type" value="Genomic_DNA"/>
</dbReference>
<evidence type="ECO:0000256" key="7">
    <source>
        <dbReference type="ARBA" id="ARBA00022840"/>
    </source>
</evidence>
<feature type="transmembrane region" description="Helical" evidence="9">
    <location>
        <begin position="47"/>
        <end position="67"/>
    </location>
</feature>
<keyword evidence="7" id="KW-0067">ATP-binding</keyword>
<dbReference type="SMART" id="SM00387">
    <property type="entry name" value="HATPase_c"/>
    <property type="match status" value="1"/>
</dbReference>
<dbReference type="GO" id="GO:0016020">
    <property type="term" value="C:membrane"/>
    <property type="evidence" value="ECO:0007669"/>
    <property type="project" value="InterPro"/>
</dbReference>
<dbReference type="Gene3D" id="3.30.565.10">
    <property type="entry name" value="Histidine kinase-like ATPase, C-terminal domain"/>
    <property type="match status" value="1"/>
</dbReference>
<accession>A0A087DPG6</accession>
<dbReference type="SUPFAM" id="SSF55874">
    <property type="entry name" value="ATPase domain of HSP90 chaperone/DNA topoisomerase II/histidine kinase"/>
    <property type="match status" value="1"/>
</dbReference>
<dbReference type="InterPro" id="IPR036890">
    <property type="entry name" value="HATPase_C_sf"/>
</dbReference>
<keyword evidence="3" id="KW-0597">Phosphoprotein</keyword>
<evidence type="ECO:0000256" key="5">
    <source>
        <dbReference type="ARBA" id="ARBA00022741"/>
    </source>
</evidence>
<keyword evidence="8" id="KW-0902">Two-component regulatory system</keyword>
<dbReference type="AlphaFoldDB" id="A0A087DPG6"/>
<evidence type="ECO:0000313" key="12">
    <source>
        <dbReference type="Proteomes" id="UP000029004"/>
    </source>
</evidence>
<keyword evidence="5" id="KW-0547">Nucleotide-binding</keyword>
<dbReference type="Pfam" id="PF02518">
    <property type="entry name" value="HATPase_c"/>
    <property type="match status" value="1"/>
</dbReference>
<keyword evidence="4 11" id="KW-0808">Transferase</keyword>
<evidence type="ECO:0000256" key="2">
    <source>
        <dbReference type="ARBA" id="ARBA00012438"/>
    </source>
</evidence>
<feature type="transmembrane region" description="Helical" evidence="9">
    <location>
        <begin position="15"/>
        <end position="35"/>
    </location>
</feature>
<comment type="caution">
    <text evidence="11">The sequence shown here is derived from an EMBL/GenBank/DDBJ whole genome shotgun (WGS) entry which is preliminary data.</text>
</comment>
<comment type="catalytic activity">
    <reaction evidence="1">
        <text>ATP + protein L-histidine = ADP + protein N-phospho-L-histidine.</text>
        <dbReference type="EC" id="2.7.13.3"/>
    </reaction>
</comment>
<dbReference type="eggNOG" id="COG4585">
    <property type="taxonomic scope" value="Bacteria"/>
</dbReference>